<dbReference type="PANTHER" id="PTHR24106">
    <property type="entry name" value="NACHT, LRR AND CARD DOMAINS-CONTAINING"/>
    <property type="match status" value="1"/>
</dbReference>
<keyword evidence="2" id="KW-0677">Repeat</keyword>
<feature type="non-terminal residue" evidence="3">
    <location>
        <position position="57"/>
    </location>
</feature>
<dbReference type="InterPro" id="IPR051261">
    <property type="entry name" value="NLR"/>
</dbReference>
<dbReference type="Proteomes" id="UP001529510">
    <property type="component" value="Unassembled WGS sequence"/>
</dbReference>
<protein>
    <submittedName>
        <fullName evidence="3">Uncharacterized protein</fullName>
    </submittedName>
</protein>
<gene>
    <name evidence="3" type="ORF">M9458_020762</name>
</gene>
<keyword evidence="1" id="KW-0433">Leucine-rich repeat</keyword>
<keyword evidence="4" id="KW-1185">Reference proteome</keyword>
<dbReference type="EMBL" id="JAMKFB020000009">
    <property type="protein sequence ID" value="KAL0185066.1"/>
    <property type="molecule type" value="Genomic_DNA"/>
</dbReference>
<accession>A0ABD0QFU9</accession>
<proteinExistence type="predicted"/>
<name>A0ABD0QFU9_CIRMR</name>
<organism evidence="3 4">
    <name type="scientific">Cirrhinus mrigala</name>
    <name type="common">Mrigala</name>
    <dbReference type="NCBI Taxonomy" id="683832"/>
    <lineage>
        <taxon>Eukaryota</taxon>
        <taxon>Metazoa</taxon>
        <taxon>Chordata</taxon>
        <taxon>Craniata</taxon>
        <taxon>Vertebrata</taxon>
        <taxon>Euteleostomi</taxon>
        <taxon>Actinopterygii</taxon>
        <taxon>Neopterygii</taxon>
        <taxon>Teleostei</taxon>
        <taxon>Ostariophysi</taxon>
        <taxon>Cypriniformes</taxon>
        <taxon>Cyprinidae</taxon>
        <taxon>Labeoninae</taxon>
        <taxon>Labeonini</taxon>
        <taxon>Cirrhinus</taxon>
    </lineage>
</organism>
<evidence type="ECO:0000256" key="1">
    <source>
        <dbReference type="ARBA" id="ARBA00022614"/>
    </source>
</evidence>
<dbReference type="InterPro" id="IPR001611">
    <property type="entry name" value="Leu-rich_rpt"/>
</dbReference>
<dbReference type="SMART" id="SM00368">
    <property type="entry name" value="LRR_RI"/>
    <property type="match status" value="2"/>
</dbReference>
<comment type="caution">
    <text evidence="3">The sequence shown here is derived from an EMBL/GenBank/DDBJ whole genome shotgun (WGS) entry which is preliminary data.</text>
</comment>
<feature type="non-terminal residue" evidence="3">
    <location>
        <position position="1"/>
    </location>
</feature>
<dbReference type="Gene3D" id="3.80.10.10">
    <property type="entry name" value="Ribonuclease Inhibitor"/>
    <property type="match status" value="1"/>
</dbReference>
<reference evidence="3 4" key="1">
    <citation type="submission" date="2024-05" db="EMBL/GenBank/DDBJ databases">
        <title>Genome sequencing and assembly of Indian major carp, Cirrhinus mrigala (Hamilton, 1822).</title>
        <authorList>
            <person name="Mohindra V."/>
            <person name="Chowdhury L.M."/>
            <person name="Lal K."/>
            <person name="Jena J.K."/>
        </authorList>
    </citation>
    <scope>NUCLEOTIDE SEQUENCE [LARGE SCALE GENOMIC DNA]</scope>
    <source>
        <strain evidence="3">CM1030</strain>
        <tissue evidence="3">Blood</tissue>
    </source>
</reference>
<sequence length="57" mass="6179">LMKCGITDKGCAALASALRSNPSHLRELRLTGNEIQDLGVKLFCAGLEDPHCKLEKL</sequence>
<dbReference type="Pfam" id="PF13516">
    <property type="entry name" value="LRR_6"/>
    <property type="match status" value="2"/>
</dbReference>
<dbReference type="InterPro" id="IPR032675">
    <property type="entry name" value="LRR_dom_sf"/>
</dbReference>
<evidence type="ECO:0000313" key="3">
    <source>
        <dbReference type="EMBL" id="KAL0185066.1"/>
    </source>
</evidence>
<evidence type="ECO:0000256" key="2">
    <source>
        <dbReference type="ARBA" id="ARBA00022737"/>
    </source>
</evidence>
<dbReference type="SUPFAM" id="SSF52047">
    <property type="entry name" value="RNI-like"/>
    <property type="match status" value="1"/>
</dbReference>
<dbReference type="AlphaFoldDB" id="A0ABD0QFU9"/>
<evidence type="ECO:0000313" key="4">
    <source>
        <dbReference type="Proteomes" id="UP001529510"/>
    </source>
</evidence>